<proteinExistence type="predicted"/>
<name>A0A6F9EA88_9BACL</name>
<gene>
    <name evidence="1" type="ORF">COOX1_1797</name>
</gene>
<evidence type="ECO:0000313" key="1">
    <source>
        <dbReference type="EMBL" id="CAB3393212.1"/>
    </source>
</evidence>
<protein>
    <submittedName>
        <fullName evidence="1">Uncharacterized protein</fullName>
    </submittedName>
</protein>
<organism evidence="1 2">
    <name type="scientific">Kyrpidia spormannii</name>
    <dbReference type="NCBI Taxonomy" id="2055160"/>
    <lineage>
        <taxon>Bacteria</taxon>
        <taxon>Bacillati</taxon>
        <taxon>Bacillota</taxon>
        <taxon>Bacilli</taxon>
        <taxon>Bacillales</taxon>
        <taxon>Alicyclobacillaceae</taxon>
        <taxon>Kyrpidia</taxon>
    </lineage>
</organism>
<reference evidence="1 2" key="1">
    <citation type="submission" date="2020-04" db="EMBL/GenBank/DDBJ databases">
        <authorList>
            <person name="Hogendoorn C."/>
        </authorList>
    </citation>
    <scope>NUCLEOTIDE SEQUENCE [LARGE SCALE GENOMIC DNA]</scope>
    <source>
        <strain evidence="1">COOX1</strain>
    </source>
</reference>
<dbReference type="EMBL" id="LR792683">
    <property type="protein sequence ID" value="CAB3393212.1"/>
    <property type="molecule type" value="Genomic_DNA"/>
</dbReference>
<dbReference type="Proteomes" id="UP000502196">
    <property type="component" value="Chromosome"/>
</dbReference>
<dbReference type="AlphaFoldDB" id="A0A6F9EA88"/>
<evidence type="ECO:0000313" key="2">
    <source>
        <dbReference type="Proteomes" id="UP000502196"/>
    </source>
</evidence>
<sequence>MPVGTTDLSLVISTHPSGCQLRATTPHPVWRCNQWLEHGWWILGSRLSTAVPNGPQGGEEISRERLADPIVPQAGRAVEISTDQTRSGFPRLEVERYGIINEQRHDKETE</sequence>
<accession>A0A6F9EA88</accession>